<accession>A0A6A6PW50</accession>
<feature type="signal peptide" evidence="2">
    <location>
        <begin position="1"/>
        <end position="21"/>
    </location>
</feature>
<evidence type="ECO:0000256" key="1">
    <source>
        <dbReference type="SAM" id="MobiDB-lite"/>
    </source>
</evidence>
<feature type="chain" id="PRO_5025587247" description="Lytic polysaccharide monooxygenase" evidence="2">
    <location>
        <begin position="22"/>
        <end position="453"/>
    </location>
</feature>
<dbReference type="EMBL" id="MU001634">
    <property type="protein sequence ID" value="KAF2484398.1"/>
    <property type="molecule type" value="Genomic_DNA"/>
</dbReference>
<organism evidence="3 4">
    <name type="scientific">Neohortaea acidophila</name>
    <dbReference type="NCBI Taxonomy" id="245834"/>
    <lineage>
        <taxon>Eukaryota</taxon>
        <taxon>Fungi</taxon>
        <taxon>Dikarya</taxon>
        <taxon>Ascomycota</taxon>
        <taxon>Pezizomycotina</taxon>
        <taxon>Dothideomycetes</taxon>
        <taxon>Dothideomycetidae</taxon>
        <taxon>Mycosphaerellales</taxon>
        <taxon>Teratosphaeriaceae</taxon>
        <taxon>Neohortaea</taxon>
    </lineage>
</organism>
<evidence type="ECO:0000313" key="4">
    <source>
        <dbReference type="Proteomes" id="UP000799767"/>
    </source>
</evidence>
<evidence type="ECO:0000313" key="3">
    <source>
        <dbReference type="EMBL" id="KAF2484398.1"/>
    </source>
</evidence>
<gene>
    <name evidence="3" type="ORF">BDY17DRAFT_127626</name>
</gene>
<evidence type="ECO:0008006" key="5">
    <source>
        <dbReference type="Google" id="ProtNLM"/>
    </source>
</evidence>
<protein>
    <recommendedName>
        <fullName evidence="5">Lytic polysaccharide monooxygenase</fullName>
    </recommendedName>
</protein>
<dbReference type="Proteomes" id="UP000799767">
    <property type="component" value="Unassembled WGS sequence"/>
</dbReference>
<dbReference type="Gene3D" id="2.70.50.70">
    <property type="match status" value="1"/>
</dbReference>
<feature type="compositionally biased region" description="Low complexity" evidence="1">
    <location>
        <begin position="290"/>
        <end position="318"/>
    </location>
</feature>
<dbReference type="PANTHER" id="PTHR36182">
    <property type="entry name" value="PROTEIN, PUTATIVE (AFU_ORTHOLOGUE AFUA_6G10930)-RELATED"/>
    <property type="match status" value="1"/>
</dbReference>
<keyword evidence="2" id="KW-0732">Signal</keyword>
<feature type="region of interest" description="Disordered" evidence="1">
    <location>
        <begin position="368"/>
        <end position="396"/>
    </location>
</feature>
<feature type="compositionally biased region" description="Low complexity" evidence="1">
    <location>
        <begin position="327"/>
        <end position="336"/>
    </location>
</feature>
<name>A0A6A6PW50_9PEZI</name>
<sequence>MGSFLISIAVVALTFVALSNAHLKLMRPVPYGIDTLNKSPLQNVAPGASGSDFPCKLRKGVYDIVVMNNFTVGKRQELSFIGSVSHGGGTCQLTITKDKEPDATSLFKVFQVFEGGCPVNSNGNTGTHPFTFVLPKGMPNGVMTFAWIWYNRVGDREIYMNCCPVTVTGGSDDDSYFNSLPNAYIINLPTTECETSYQGESNAVKIPHPGQFILTSFEGQQMHAATGPNCTQKAEVQLDGVVGYQSSIITDNGAAYTGLPGNLPFVPHGSSGAVRSVAATAAPNGQPADSHAPGAARAGSAKAGSPSGAKGASGNPSPHSGIPTAPPASSNSSQALSSAATPALTFQTLTATSNAGVASSNGSVPTPILGGSSAADPSNIRSPTAMPSGGSCSSSSAAMTCSADGTRFGVCVGGKMVWRAVAPGTTCKNSQIARRDGLRSPHFPRKPRRDYIV</sequence>
<dbReference type="OrthoDB" id="2342176at2759"/>
<feature type="region of interest" description="Disordered" evidence="1">
    <location>
        <begin position="280"/>
        <end position="336"/>
    </location>
</feature>
<keyword evidence="4" id="KW-1185">Reference proteome</keyword>
<dbReference type="AlphaFoldDB" id="A0A6A6PW50"/>
<dbReference type="RefSeq" id="XP_033590967.1">
    <property type="nucleotide sequence ID" value="XM_033729378.1"/>
</dbReference>
<evidence type="ECO:0000256" key="2">
    <source>
        <dbReference type="SAM" id="SignalP"/>
    </source>
</evidence>
<feature type="compositionally biased region" description="Low complexity" evidence="1">
    <location>
        <begin position="384"/>
        <end position="396"/>
    </location>
</feature>
<dbReference type="GeneID" id="54470380"/>
<reference evidence="3" key="1">
    <citation type="journal article" date="2020" name="Stud. Mycol.">
        <title>101 Dothideomycetes genomes: a test case for predicting lifestyles and emergence of pathogens.</title>
        <authorList>
            <person name="Haridas S."/>
            <person name="Albert R."/>
            <person name="Binder M."/>
            <person name="Bloem J."/>
            <person name="Labutti K."/>
            <person name="Salamov A."/>
            <person name="Andreopoulos B."/>
            <person name="Baker S."/>
            <person name="Barry K."/>
            <person name="Bills G."/>
            <person name="Bluhm B."/>
            <person name="Cannon C."/>
            <person name="Castanera R."/>
            <person name="Culley D."/>
            <person name="Daum C."/>
            <person name="Ezra D."/>
            <person name="Gonzalez J."/>
            <person name="Henrissat B."/>
            <person name="Kuo A."/>
            <person name="Liang C."/>
            <person name="Lipzen A."/>
            <person name="Lutzoni F."/>
            <person name="Magnuson J."/>
            <person name="Mondo S."/>
            <person name="Nolan M."/>
            <person name="Ohm R."/>
            <person name="Pangilinan J."/>
            <person name="Park H.-J."/>
            <person name="Ramirez L."/>
            <person name="Alfaro M."/>
            <person name="Sun H."/>
            <person name="Tritt A."/>
            <person name="Yoshinaga Y."/>
            <person name="Zwiers L.-H."/>
            <person name="Turgeon B."/>
            <person name="Goodwin S."/>
            <person name="Spatafora J."/>
            <person name="Crous P."/>
            <person name="Grigoriev I."/>
        </authorList>
    </citation>
    <scope>NUCLEOTIDE SEQUENCE</scope>
    <source>
        <strain evidence="3">CBS 113389</strain>
    </source>
</reference>
<dbReference type="PANTHER" id="PTHR36182:SF2">
    <property type="entry name" value="LYTIC POLYSACCHARIDE MONOOXYGENASE"/>
    <property type="match status" value="1"/>
</dbReference>
<proteinExistence type="predicted"/>